<sequence>MNRLSQELVDLIVDYLPEPLSQWSSLSRAFQSAIERRTFGELRITQHDLSEFSTILRAGLQRRTNLYALRYHTDLPKYPRSDYRKFETEEQWATNNTVFTLAISNLLTVLASWQGVPSDKPIQPWINLNITVSSPSDRNLEAGKFARVEIVRWNMDFDEWRFPALAAARQSGFYQSILHLNTDFLTDISLNFGMESPMNHDFSPTISCPDLVSLSICRLSQAANLKYFTVDAAALSPTIFSPPAAEPSPSWPRLQSISIRMIGIDSSGTWLYEAPHSPDVEVVDFSNDHLDAGHLDNAIVGDDLGIYGDSLGESDAESGAETDVSHVSDATQCNDDIIRTDSELSGGRPFNPYRAMICPERFEPFVLDMARASAKMGNLRHFAFTVCVMGKSEIKIICDGGESSTLLGRRWAIEKHAIANWEISAKVVSCLGEVAGGPSSVSITTLG</sequence>
<gene>
    <name evidence="1" type="ORF">EJ08DRAFT_697756</name>
</gene>
<proteinExistence type="predicted"/>
<evidence type="ECO:0000313" key="2">
    <source>
        <dbReference type="Proteomes" id="UP000800235"/>
    </source>
</evidence>
<comment type="caution">
    <text evidence="1">The sequence shown here is derived from an EMBL/GenBank/DDBJ whole genome shotgun (WGS) entry which is preliminary data.</text>
</comment>
<dbReference type="Proteomes" id="UP000800235">
    <property type="component" value="Unassembled WGS sequence"/>
</dbReference>
<name>A0A9P4NQS2_9PEZI</name>
<accession>A0A9P4NQS2</accession>
<organism evidence="1 2">
    <name type="scientific">Tothia fuscella</name>
    <dbReference type="NCBI Taxonomy" id="1048955"/>
    <lineage>
        <taxon>Eukaryota</taxon>
        <taxon>Fungi</taxon>
        <taxon>Dikarya</taxon>
        <taxon>Ascomycota</taxon>
        <taxon>Pezizomycotina</taxon>
        <taxon>Dothideomycetes</taxon>
        <taxon>Pleosporomycetidae</taxon>
        <taxon>Venturiales</taxon>
        <taxon>Cylindrosympodiaceae</taxon>
        <taxon>Tothia</taxon>
    </lineage>
</organism>
<evidence type="ECO:0008006" key="3">
    <source>
        <dbReference type="Google" id="ProtNLM"/>
    </source>
</evidence>
<reference evidence="1" key="1">
    <citation type="journal article" date="2020" name="Stud. Mycol.">
        <title>101 Dothideomycetes genomes: a test case for predicting lifestyles and emergence of pathogens.</title>
        <authorList>
            <person name="Haridas S."/>
            <person name="Albert R."/>
            <person name="Binder M."/>
            <person name="Bloem J."/>
            <person name="Labutti K."/>
            <person name="Salamov A."/>
            <person name="Andreopoulos B."/>
            <person name="Baker S."/>
            <person name="Barry K."/>
            <person name="Bills G."/>
            <person name="Bluhm B."/>
            <person name="Cannon C."/>
            <person name="Castanera R."/>
            <person name="Culley D."/>
            <person name="Daum C."/>
            <person name="Ezra D."/>
            <person name="Gonzalez J."/>
            <person name="Henrissat B."/>
            <person name="Kuo A."/>
            <person name="Liang C."/>
            <person name="Lipzen A."/>
            <person name="Lutzoni F."/>
            <person name="Magnuson J."/>
            <person name="Mondo S."/>
            <person name="Nolan M."/>
            <person name="Ohm R."/>
            <person name="Pangilinan J."/>
            <person name="Park H.-J."/>
            <person name="Ramirez L."/>
            <person name="Alfaro M."/>
            <person name="Sun H."/>
            <person name="Tritt A."/>
            <person name="Yoshinaga Y."/>
            <person name="Zwiers L.-H."/>
            <person name="Turgeon B."/>
            <person name="Goodwin S."/>
            <person name="Spatafora J."/>
            <person name="Crous P."/>
            <person name="Grigoriev I."/>
        </authorList>
    </citation>
    <scope>NUCLEOTIDE SEQUENCE</scope>
    <source>
        <strain evidence="1">CBS 130266</strain>
    </source>
</reference>
<dbReference type="OrthoDB" id="5985073at2759"/>
<protein>
    <recommendedName>
        <fullName evidence="3">F-box domain-containing protein</fullName>
    </recommendedName>
</protein>
<evidence type="ECO:0000313" key="1">
    <source>
        <dbReference type="EMBL" id="KAF2429962.1"/>
    </source>
</evidence>
<dbReference type="AlphaFoldDB" id="A0A9P4NQS2"/>
<dbReference type="EMBL" id="MU007042">
    <property type="protein sequence ID" value="KAF2429962.1"/>
    <property type="molecule type" value="Genomic_DNA"/>
</dbReference>
<keyword evidence="2" id="KW-1185">Reference proteome</keyword>